<dbReference type="Proteomes" id="UP000008777">
    <property type="component" value="Segment"/>
</dbReference>
<keyword evidence="2" id="KW-1185">Reference proteome</keyword>
<organism evidence="1 2">
    <name type="scientific">Pyrobaculum spherical virus (isolate United States/Yellowstone)</name>
    <name type="common">PSV</name>
    <dbReference type="NCBI Taxonomy" id="654907"/>
    <lineage>
        <taxon>Viruses</taxon>
        <taxon>Viruses incertae sedis</taxon>
        <taxon>Globuloviridae</taxon>
        <taxon>Alphaglobulovirus</taxon>
        <taxon>Alphaglobulovirus obsidianense</taxon>
    </lineage>
</organism>
<evidence type="ECO:0000313" key="2">
    <source>
        <dbReference type="Proteomes" id="UP000008777"/>
    </source>
</evidence>
<reference evidence="1 2" key="1">
    <citation type="journal article" date="2004" name="Virology">
        <title>Morphology and genome organisation of the virus PSV of the hyperthermophilic archaeal genera Pyrobaculum and Thermoproteus: A novel virus family, the Globuloviridae.</title>
        <authorList>
            <person name="Haering M."/>
            <person name="Peng X."/>
            <person name="Bruegger K."/>
            <person name="Rachel R."/>
            <person name="Stetter K.O."/>
            <person name="Garrett R.A."/>
            <person name="Prangishvili D."/>
        </authorList>
    </citation>
    <scope>NUCLEOTIDE SEQUENCE [LARGE SCALE GENOMIC DNA]</scope>
    <source>
        <strain evidence="2">Isolate United States/Yellowstone</strain>
    </source>
</reference>
<protein>
    <submittedName>
        <fullName evidence="1">Uncharacterized protein</fullName>
    </submittedName>
</protein>
<organismHost>
    <name type="scientific">Thermoproteus tenax</name>
    <dbReference type="NCBI Taxonomy" id="2271"/>
</organismHost>
<evidence type="ECO:0000313" key="1">
    <source>
        <dbReference type="EMBL" id="CAG25661.1"/>
    </source>
</evidence>
<dbReference type="KEGG" id="vg:4432055"/>
<sequence length="101" mass="11558">MVTKPLTYNPKEMKRIFSKITDPTARVRAIVAHVLADIPEAYDVWVGEGVITIRPVGSGRFIGDVVRQVVWWLKEFGWVALVRPIENGYRIEYLPVVGYGW</sequence>
<dbReference type="GeneID" id="4432055"/>
<accession>Q6ZYG1</accession>
<dbReference type="RefSeq" id="YP_015563.1">
    <property type="nucleotide sequence ID" value="NC_005872.1"/>
</dbReference>
<proteinExistence type="predicted"/>
<organismHost>
    <name type="scientific">Pyrobaculum</name>
    <dbReference type="NCBI Taxonomy" id="2276"/>
</organismHost>
<dbReference type="EMBL" id="AJ635161">
    <property type="protein sequence ID" value="CAG25661.1"/>
    <property type="molecule type" value="Genomic_DNA"/>
</dbReference>
<name>Q6ZYG1_PSVY</name>